<dbReference type="eggNOG" id="ENOG502Z9PF">
    <property type="taxonomic scope" value="Bacteria"/>
</dbReference>
<dbReference type="OrthoDB" id="8793870at2"/>
<dbReference type="RefSeq" id="WP_003056718.1">
    <property type="nucleotide sequence ID" value="NZ_AAUJ02000001.1"/>
</dbReference>
<sequence length="179" mass="19631">MLIEHGYSRVVTANGLEFTFTPSFARIAQLGRPGEIVDAFRGLFGARAHLNARYVLAVLCEQDDATALLGWLDEDGEHAGSMPVLEQISLAVHLMRHGLVGTGGSKEQGSRPVTEFNVAEYVAAARVHLGMTTEDAEALSMSEFQALFEMKYPDAKKKRDVPTREEYRVAMAAFKNLSA</sequence>
<dbReference type="EMBL" id="AAUJ02000001">
    <property type="protein sequence ID" value="EED68399.1"/>
    <property type="molecule type" value="Genomic_DNA"/>
</dbReference>
<dbReference type="InterPro" id="IPR046213">
    <property type="entry name" value="DUF6246"/>
</dbReference>
<evidence type="ECO:0000313" key="1">
    <source>
        <dbReference type="EMBL" id="EED68336.1"/>
    </source>
</evidence>
<evidence type="ECO:0000313" key="3">
    <source>
        <dbReference type="Proteomes" id="UP000003039"/>
    </source>
</evidence>
<gene>
    <name evidence="1" type="ORF">CtesDRAFT_PD3283</name>
    <name evidence="2" type="ORF">CtesDRAFT_PD3346</name>
</gene>
<reference evidence="1" key="2">
    <citation type="submission" date="2009-01" db="EMBL/GenBank/DDBJ databases">
        <authorList>
            <consortium name="US DOE Joint Genome Institute (JGI-PGF)"/>
            <person name="Lucas S."/>
            <person name="Copeland A."/>
            <person name="Lapidus A."/>
            <person name="Glavina del Rio T."/>
            <person name="Dalin E."/>
            <person name="Tice H."/>
            <person name="Bruce D."/>
            <person name="Goodwin L."/>
            <person name="Pitluck S."/>
            <person name="LaButti K.M."/>
            <person name="Lowry S."/>
            <person name="Sun H."/>
            <person name="Larimer F."/>
            <person name="Land M.L."/>
            <person name="Hauser L."/>
            <person name="Kjelleberg S."/>
            <person name="Cook A."/>
            <person name="Knepper T.P."/>
            <person name="Fischer K."/>
            <person name="Schleheck D."/>
            <person name="Richardson P."/>
        </authorList>
    </citation>
    <scope>NUCLEOTIDE SEQUENCE</scope>
    <source>
        <strain evidence="1">KF-1</strain>
    </source>
</reference>
<dbReference type="Proteomes" id="UP000003039">
    <property type="component" value="Unassembled WGS sequence"/>
</dbReference>
<organism evidence="1 3">
    <name type="scientific">Comamonas testosteroni (strain DSM 14576 / KF-1)</name>
    <name type="common">Pseudomonas testosteroni</name>
    <dbReference type="NCBI Taxonomy" id="399795"/>
    <lineage>
        <taxon>Bacteria</taxon>
        <taxon>Pseudomonadati</taxon>
        <taxon>Pseudomonadota</taxon>
        <taxon>Betaproteobacteria</taxon>
        <taxon>Burkholderiales</taxon>
        <taxon>Comamonadaceae</taxon>
        <taxon>Comamonas</taxon>
    </lineage>
</organism>
<protein>
    <submittedName>
        <fullName evidence="1">Uncharacterized protein</fullName>
    </submittedName>
</protein>
<evidence type="ECO:0000313" key="2">
    <source>
        <dbReference type="EMBL" id="EED68399.1"/>
    </source>
</evidence>
<proteinExistence type="predicted"/>
<reference evidence="1 3" key="1">
    <citation type="journal article" date="2004" name="Appl. Environ. Microbiol.">
        <title>Mineralization of individual congeners of linear alkylbenzenesulfonate by defined pairs of heterotrophic bacteria.</title>
        <authorList>
            <person name="Schleheck D."/>
            <person name="Knepper T.P."/>
            <person name="Fischer K."/>
            <person name="Cook A.M."/>
        </authorList>
    </citation>
    <scope>NUCLEOTIDE SEQUENCE [LARGE SCALE GENOMIC DNA]</scope>
    <source>
        <strain evidence="3">DSM 14576 / KF-1</strain>
        <strain evidence="1">KF-1</strain>
    </source>
</reference>
<dbReference type="EMBL" id="AAUJ02000001">
    <property type="protein sequence ID" value="EED68336.1"/>
    <property type="molecule type" value="Genomic_DNA"/>
</dbReference>
<accession>B7X105</accession>
<dbReference type="AlphaFoldDB" id="B7X105"/>
<dbReference type="Pfam" id="PF19759">
    <property type="entry name" value="DUF6246"/>
    <property type="match status" value="1"/>
</dbReference>
<name>B7X105_COMTK</name>
<comment type="caution">
    <text evidence="1">The sequence shown here is derived from an EMBL/GenBank/DDBJ whole genome shotgun (WGS) entry which is preliminary data.</text>
</comment>